<keyword evidence="2" id="KW-0645">Protease</keyword>
<accession>A0A369BGT6</accession>
<dbReference type="InterPro" id="IPR036764">
    <property type="entry name" value="Peptidase_Prp_sf"/>
</dbReference>
<name>A0A369BGT6_9FIRM</name>
<dbReference type="GO" id="GO:0042254">
    <property type="term" value="P:ribosome biogenesis"/>
    <property type="evidence" value="ECO:0007669"/>
    <property type="project" value="UniProtKB-KW"/>
</dbReference>
<sequence length="109" mass="11939">MIKVSIVRDKEGFIREFTVEGHAGYARHGKDIVCAAVTAIVFTALGALEEMAGIDTCTDNEGYIKCSVPSGLGDSERQTVKIILDTMVIGLRQIKLSYKKFISILDEEV</sequence>
<dbReference type="OrthoDB" id="48998at2"/>
<organism evidence="7 8">
    <name type="scientific">Anaerobacterium chartisolvens</name>
    <dbReference type="NCBI Taxonomy" id="1297424"/>
    <lineage>
        <taxon>Bacteria</taxon>
        <taxon>Bacillati</taxon>
        <taxon>Bacillota</taxon>
        <taxon>Clostridia</taxon>
        <taxon>Eubacteriales</taxon>
        <taxon>Oscillospiraceae</taxon>
        <taxon>Anaerobacterium</taxon>
    </lineage>
</organism>
<dbReference type="PANTHER" id="PTHR39178:SF1">
    <property type="entry name" value="RIBOSOMAL-PROCESSING CYSTEINE PROTEASE PRP"/>
    <property type="match status" value="1"/>
</dbReference>
<evidence type="ECO:0000256" key="6">
    <source>
        <dbReference type="ARBA" id="ARBA00044538"/>
    </source>
</evidence>
<evidence type="ECO:0000313" key="7">
    <source>
        <dbReference type="EMBL" id="RCX18894.1"/>
    </source>
</evidence>
<comment type="similarity">
    <text evidence="5">Belongs to the Prp family.</text>
</comment>
<evidence type="ECO:0000256" key="4">
    <source>
        <dbReference type="ARBA" id="ARBA00022807"/>
    </source>
</evidence>
<dbReference type="Proteomes" id="UP000253034">
    <property type="component" value="Unassembled WGS sequence"/>
</dbReference>
<dbReference type="CDD" id="cd16332">
    <property type="entry name" value="Prp-like"/>
    <property type="match status" value="1"/>
</dbReference>
<proteinExistence type="inferred from homology"/>
<evidence type="ECO:0000256" key="1">
    <source>
        <dbReference type="ARBA" id="ARBA00022517"/>
    </source>
</evidence>
<evidence type="ECO:0000256" key="5">
    <source>
        <dbReference type="ARBA" id="ARBA00044503"/>
    </source>
</evidence>
<evidence type="ECO:0000256" key="3">
    <source>
        <dbReference type="ARBA" id="ARBA00022801"/>
    </source>
</evidence>
<gene>
    <name evidence="7" type="ORF">DFR58_104165</name>
</gene>
<comment type="caution">
    <text evidence="7">The sequence shown here is derived from an EMBL/GenBank/DDBJ whole genome shotgun (WGS) entry which is preliminary data.</text>
</comment>
<keyword evidence="8" id="KW-1185">Reference proteome</keyword>
<dbReference type="Gene3D" id="3.30.70.1490">
    <property type="entry name" value="Cysteine protease Prp"/>
    <property type="match status" value="1"/>
</dbReference>
<dbReference type="GO" id="GO:0008234">
    <property type="term" value="F:cysteine-type peptidase activity"/>
    <property type="evidence" value="ECO:0007669"/>
    <property type="project" value="UniProtKB-KW"/>
</dbReference>
<protein>
    <recommendedName>
        <fullName evidence="6">Ribosomal processing cysteine protease Prp</fullName>
    </recommendedName>
</protein>
<dbReference type="PANTHER" id="PTHR39178">
    <property type="entry name" value="HYPOTHETICAL RIBOSOME-ASSOCIATED PROTEIN"/>
    <property type="match status" value="1"/>
</dbReference>
<keyword evidence="1" id="KW-0690">Ribosome biogenesis</keyword>
<dbReference type="RefSeq" id="WP_114296739.1">
    <property type="nucleotide sequence ID" value="NZ_QPJT01000004.1"/>
</dbReference>
<dbReference type="GO" id="GO:0006508">
    <property type="term" value="P:proteolysis"/>
    <property type="evidence" value="ECO:0007669"/>
    <property type="project" value="UniProtKB-KW"/>
</dbReference>
<keyword evidence="4" id="KW-0788">Thiol protease</keyword>
<dbReference type="SUPFAM" id="SSF118010">
    <property type="entry name" value="TM1457-like"/>
    <property type="match status" value="1"/>
</dbReference>
<reference evidence="7 8" key="1">
    <citation type="submission" date="2018-07" db="EMBL/GenBank/DDBJ databases">
        <title>Genomic Encyclopedia of Type Strains, Phase IV (KMG-IV): sequencing the most valuable type-strain genomes for metagenomic binning, comparative biology and taxonomic classification.</title>
        <authorList>
            <person name="Goeker M."/>
        </authorList>
    </citation>
    <scope>NUCLEOTIDE SEQUENCE [LARGE SCALE GENOMIC DNA]</scope>
    <source>
        <strain evidence="7 8">DSM 27016</strain>
    </source>
</reference>
<dbReference type="Pfam" id="PF04327">
    <property type="entry name" value="Peptidase_Prp"/>
    <property type="match status" value="1"/>
</dbReference>
<dbReference type="EMBL" id="QPJT01000004">
    <property type="protein sequence ID" value="RCX18894.1"/>
    <property type="molecule type" value="Genomic_DNA"/>
</dbReference>
<evidence type="ECO:0000256" key="2">
    <source>
        <dbReference type="ARBA" id="ARBA00022670"/>
    </source>
</evidence>
<evidence type="ECO:0000313" key="8">
    <source>
        <dbReference type="Proteomes" id="UP000253034"/>
    </source>
</evidence>
<dbReference type="InterPro" id="IPR007422">
    <property type="entry name" value="Peptidase_Prp"/>
</dbReference>
<dbReference type="AlphaFoldDB" id="A0A369BGT6"/>
<keyword evidence="3" id="KW-0378">Hydrolase</keyword>